<dbReference type="OrthoDB" id="4791416at2"/>
<accession>A0A1X6X1F2</accession>
<evidence type="ECO:0000313" key="2">
    <source>
        <dbReference type="Proteomes" id="UP000195981"/>
    </source>
</evidence>
<dbReference type="AlphaFoldDB" id="A0A1X6X1F2"/>
<proteinExistence type="predicted"/>
<dbReference type="EMBL" id="FWFG01000068">
    <property type="protein sequence ID" value="SLM92371.1"/>
    <property type="molecule type" value="Genomic_DNA"/>
</dbReference>
<reference evidence="1 2" key="1">
    <citation type="submission" date="2017-02" db="EMBL/GenBank/DDBJ databases">
        <authorList>
            <person name="Peterson S.W."/>
        </authorList>
    </citation>
    <scope>NUCLEOTIDE SEQUENCE [LARGE SCALE GENOMIC DNA]</scope>
    <source>
        <strain evidence="1 2">CIP104813</strain>
    </source>
</reference>
<name>A0A1X6X1F2_9MICO</name>
<gene>
    <name evidence="1" type="ORF">FM110_08045</name>
</gene>
<organism evidence="1 2">
    <name type="scientific">Brachybacterium nesterenkovii</name>
    <dbReference type="NCBI Taxonomy" id="47847"/>
    <lineage>
        <taxon>Bacteria</taxon>
        <taxon>Bacillati</taxon>
        <taxon>Actinomycetota</taxon>
        <taxon>Actinomycetes</taxon>
        <taxon>Micrococcales</taxon>
        <taxon>Dermabacteraceae</taxon>
        <taxon>Brachybacterium</taxon>
    </lineage>
</organism>
<protein>
    <submittedName>
        <fullName evidence="1">Uncharacterized protein</fullName>
    </submittedName>
</protein>
<keyword evidence="2" id="KW-1185">Reference proteome</keyword>
<evidence type="ECO:0000313" key="1">
    <source>
        <dbReference type="EMBL" id="SLM92371.1"/>
    </source>
</evidence>
<dbReference type="RefSeq" id="WP_087104250.1">
    <property type="nucleotide sequence ID" value="NZ_FWFG01000068.1"/>
</dbReference>
<dbReference type="Proteomes" id="UP000195981">
    <property type="component" value="Unassembled WGS sequence"/>
</dbReference>
<sequence>MTAAEHVPDRPDLPGAERAVAAAGALARHGRERAAMLCSLTDEQLEALLGSEQPDGLRTPWLDDPGRRVHAGLLRASAVRALVAQGALAPEAVVARIEERDVDGDPRRVVPSMLVLGVLARRALSPRTITVHEPTAPRGGAVVVHVDADGTLMTEQISPEGIHHFQMCPPDAVADLLLLELCAPRGVEELVGIDGTCATGTGAVDEILARQDVAAHIAPDTRELAIDLAEKGVDEIERIGIRIGRDAALVMRPEEGEGSDPARVEAVLTGSGGLTALVREIVGAS</sequence>